<evidence type="ECO:0000313" key="3">
    <source>
        <dbReference type="Proteomes" id="UP000472372"/>
    </source>
</evidence>
<reference evidence="2" key="1">
    <citation type="submission" date="2021-02" db="EMBL/GenBank/DDBJ databases">
        <authorList>
            <person name="Syme A R."/>
            <person name="Syme A R."/>
            <person name="Moolhuijzen P."/>
        </authorList>
    </citation>
    <scope>NUCLEOTIDE SEQUENCE</scope>
    <source>
        <strain evidence="2">W1-1</strain>
    </source>
</reference>
<accession>A0A6S6W1D7</accession>
<feature type="region of interest" description="Disordered" evidence="1">
    <location>
        <begin position="111"/>
        <end position="146"/>
    </location>
</feature>
<protein>
    <submittedName>
        <fullName evidence="2">Uncharacterized protein</fullName>
    </submittedName>
</protein>
<evidence type="ECO:0000313" key="2">
    <source>
        <dbReference type="EMBL" id="CAE7033877.1"/>
    </source>
</evidence>
<sequence>MTTRYIPPHLRSKDAAASQLDAQSDEDLYTLHELHTYFWGGLAEDAKMYDSTLNSEEKCPNDSDGIIFVKSNLRLLPAIKGSPDATFDSKFSAIENWRENVAQYNGVVLSPSRDITDPETEPQSQSARAYNRGSISELPYPTQPDEGTPVDHAPIAVFSQYIPWNNRSFKFIGWYKISRLQFLKPNSPSLLHMLKRKWRIIDHCDGPLSIDRHQAKWEYSLSYNWAVIKMEKDEQAMRDKGQPNIDRVDYGETHGPGGRKSVNEILAEMRNEDES</sequence>
<gene>
    <name evidence="2" type="ORF">PTTW11_05301</name>
</gene>
<evidence type="ECO:0000256" key="1">
    <source>
        <dbReference type="SAM" id="MobiDB-lite"/>
    </source>
</evidence>
<feature type="compositionally biased region" description="Basic and acidic residues" evidence="1">
    <location>
        <begin position="236"/>
        <end position="252"/>
    </location>
</feature>
<organism evidence="2 3">
    <name type="scientific">Pyrenophora teres f. teres</name>
    <dbReference type="NCBI Taxonomy" id="97479"/>
    <lineage>
        <taxon>Eukaryota</taxon>
        <taxon>Fungi</taxon>
        <taxon>Dikarya</taxon>
        <taxon>Ascomycota</taxon>
        <taxon>Pezizomycotina</taxon>
        <taxon>Dothideomycetes</taxon>
        <taxon>Pleosporomycetidae</taxon>
        <taxon>Pleosporales</taxon>
        <taxon>Pleosporineae</taxon>
        <taxon>Pleosporaceae</taxon>
        <taxon>Pyrenophora</taxon>
    </lineage>
</organism>
<proteinExistence type="predicted"/>
<dbReference type="AlphaFoldDB" id="A0A6S6W1D7"/>
<feature type="region of interest" description="Disordered" evidence="1">
    <location>
        <begin position="236"/>
        <end position="261"/>
    </location>
</feature>
<name>A0A6S6W1D7_9PLEO</name>
<dbReference type="Proteomes" id="UP000472372">
    <property type="component" value="Chromosome 4"/>
</dbReference>
<dbReference type="EMBL" id="HG992980">
    <property type="protein sequence ID" value="CAE7033877.1"/>
    <property type="molecule type" value="Genomic_DNA"/>
</dbReference>